<evidence type="ECO:0000313" key="5">
    <source>
        <dbReference type="Proteomes" id="UP000295506"/>
    </source>
</evidence>
<dbReference type="PANTHER" id="PTHR46018">
    <property type="entry name" value="ZINC PHOSPHODIESTERASE ELAC PROTEIN 1"/>
    <property type="match status" value="1"/>
</dbReference>
<dbReference type="CDD" id="cd16272">
    <property type="entry name" value="RNaseZ_MBL-fold"/>
    <property type="match status" value="1"/>
</dbReference>
<gene>
    <name evidence="2" type="ORF">AWY79_00940</name>
    <name evidence="3" type="ORF">EDC59_11435</name>
</gene>
<protein>
    <submittedName>
        <fullName evidence="3">Ribonuclease BN (tRNA processing enzyme)</fullName>
    </submittedName>
</protein>
<dbReference type="Proteomes" id="UP000295506">
    <property type="component" value="Unassembled WGS sequence"/>
</dbReference>
<dbReference type="Proteomes" id="UP000055611">
    <property type="component" value="Chromosome"/>
</dbReference>
<reference evidence="2 4" key="1">
    <citation type="journal article" date="2016" name="Front. Microbiol.">
        <title>Genome Sequence of the Piezophilic, Mesophilic Sulfate-Reducing Bacterium Desulfovibrio indicus J2T.</title>
        <authorList>
            <person name="Cao J."/>
            <person name="Maignien L."/>
            <person name="Shao Z."/>
            <person name="Alain K."/>
            <person name="Jebbar M."/>
        </authorList>
    </citation>
    <scope>NUCLEOTIDE SEQUENCE [LARGE SCALE GENOMIC DNA]</scope>
    <source>
        <strain evidence="2 4">J2</strain>
    </source>
</reference>
<dbReference type="PANTHER" id="PTHR46018:SF2">
    <property type="entry name" value="ZINC PHOSPHODIESTERASE ELAC PROTEIN 1"/>
    <property type="match status" value="1"/>
</dbReference>
<evidence type="ECO:0000313" key="4">
    <source>
        <dbReference type="Proteomes" id="UP000055611"/>
    </source>
</evidence>
<dbReference type="AlphaFoldDB" id="A0A140D9A3"/>
<dbReference type="Pfam" id="PF23023">
    <property type="entry name" value="Anti-Pycsar_Apyc1"/>
    <property type="match status" value="1"/>
</dbReference>
<dbReference type="EMBL" id="CP014206">
    <property type="protein sequence ID" value="AMK09770.1"/>
    <property type="molecule type" value="Genomic_DNA"/>
</dbReference>
<dbReference type="SMART" id="SM00849">
    <property type="entry name" value="Lactamase_B"/>
    <property type="match status" value="1"/>
</dbReference>
<dbReference type="InterPro" id="IPR036866">
    <property type="entry name" value="RibonucZ/Hydroxyglut_hydro"/>
</dbReference>
<evidence type="ECO:0000313" key="3">
    <source>
        <dbReference type="EMBL" id="TDT86270.1"/>
    </source>
</evidence>
<evidence type="ECO:0000313" key="2">
    <source>
        <dbReference type="EMBL" id="AMK09770.1"/>
    </source>
</evidence>
<feature type="domain" description="Metallo-beta-lactamase" evidence="1">
    <location>
        <begin position="17"/>
        <end position="199"/>
    </location>
</feature>
<proteinExistence type="predicted"/>
<organism evidence="3 5">
    <name type="scientific">Pseudodesulfovibrio indicus</name>
    <dbReference type="NCBI Taxonomy" id="1716143"/>
    <lineage>
        <taxon>Bacteria</taxon>
        <taxon>Pseudomonadati</taxon>
        <taxon>Thermodesulfobacteriota</taxon>
        <taxon>Desulfovibrionia</taxon>
        <taxon>Desulfovibrionales</taxon>
        <taxon>Desulfovibrionaceae</taxon>
    </lineage>
</organism>
<reference evidence="3 5" key="2">
    <citation type="submission" date="2019-03" db="EMBL/GenBank/DDBJ databases">
        <title>Genomic Encyclopedia of Type Strains, Phase IV (KMG-IV): sequencing the most valuable type-strain genomes for metagenomic binning, comparative biology and taxonomic classification.</title>
        <authorList>
            <person name="Goeker M."/>
        </authorList>
    </citation>
    <scope>NUCLEOTIDE SEQUENCE [LARGE SCALE GENOMIC DNA]</scope>
    <source>
        <strain evidence="3 5">DSM 101483</strain>
    </source>
</reference>
<dbReference type="GO" id="GO:0042781">
    <property type="term" value="F:3'-tRNA processing endoribonuclease activity"/>
    <property type="evidence" value="ECO:0007669"/>
    <property type="project" value="TreeGrafter"/>
</dbReference>
<dbReference type="Gene3D" id="3.60.15.10">
    <property type="entry name" value="Ribonuclease Z/Hydroxyacylglutathione hydrolase-like"/>
    <property type="match status" value="1"/>
</dbReference>
<name>A0A140D9A3_9BACT</name>
<keyword evidence="4" id="KW-1185">Reference proteome</keyword>
<dbReference type="InterPro" id="IPR001279">
    <property type="entry name" value="Metallo-B-lactamas"/>
</dbReference>
<sequence length="250" mass="27684">MRVTFAGVGEAFDELLPNTSLLVESGDSSILLDCGFTATCRFWSLATRPLDLDAVFVSHFHADHYFGLPALVVRSIEEGRTKRLTILGPNGIESRFNRLMELAYSNAMTKAKFEIFFIECVPGEDFKHSGFRFRFALNDHSMPCLAIRLDAGGKSLYYSGDGKPTDATVDLAEDCDLVVHEAFTLDEITLGHGDVGTSLEMARKSGAKACALVHMKRTIRHTMMDMIKMAIQTVPEVNAFVPEPGDVYEF</sequence>
<dbReference type="EMBL" id="SOBK01000014">
    <property type="protein sequence ID" value="TDT86270.1"/>
    <property type="molecule type" value="Genomic_DNA"/>
</dbReference>
<dbReference type="RefSeq" id="WP_066799206.1">
    <property type="nucleotide sequence ID" value="NZ_CP014206.1"/>
</dbReference>
<evidence type="ECO:0000259" key="1">
    <source>
        <dbReference type="SMART" id="SM00849"/>
    </source>
</evidence>
<accession>A0A140D9A3</accession>
<dbReference type="OrthoDB" id="9800940at2"/>
<dbReference type="SUPFAM" id="SSF56281">
    <property type="entry name" value="Metallo-hydrolase/oxidoreductase"/>
    <property type="match status" value="1"/>
</dbReference>
<dbReference type="KEGG" id="dej:AWY79_00940"/>